<dbReference type="EMBL" id="CAXAMN010005780">
    <property type="protein sequence ID" value="CAK9015311.1"/>
    <property type="molecule type" value="Genomic_DNA"/>
</dbReference>
<accession>A0ABP0JLK6</accession>
<protein>
    <submittedName>
        <fullName evidence="1">Uncharacterized protein</fullName>
    </submittedName>
</protein>
<reference evidence="1 2" key="1">
    <citation type="submission" date="2024-02" db="EMBL/GenBank/DDBJ databases">
        <authorList>
            <person name="Chen Y."/>
            <person name="Shah S."/>
            <person name="Dougan E. K."/>
            <person name="Thang M."/>
            <person name="Chan C."/>
        </authorList>
    </citation>
    <scope>NUCLEOTIDE SEQUENCE [LARGE SCALE GENOMIC DNA]</scope>
</reference>
<keyword evidence="2" id="KW-1185">Reference proteome</keyword>
<name>A0ABP0JLK6_9DINO</name>
<dbReference type="Proteomes" id="UP001642484">
    <property type="component" value="Unassembled WGS sequence"/>
</dbReference>
<gene>
    <name evidence="1" type="ORF">CCMP2556_LOCUS12049</name>
</gene>
<comment type="caution">
    <text evidence="1">The sequence shown here is derived from an EMBL/GenBank/DDBJ whole genome shotgun (WGS) entry which is preliminary data.</text>
</comment>
<organism evidence="1 2">
    <name type="scientific">Durusdinium trenchii</name>
    <dbReference type="NCBI Taxonomy" id="1381693"/>
    <lineage>
        <taxon>Eukaryota</taxon>
        <taxon>Sar</taxon>
        <taxon>Alveolata</taxon>
        <taxon>Dinophyceae</taxon>
        <taxon>Suessiales</taxon>
        <taxon>Symbiodiniaceae</taxon>
        <taxon>Durusdinium</taxon>
    </lineage>
</organism>
<sequence length="194" mass="21922">MDTKPEPEAEERPTKRIKLEVCKTEDITKLAKSSRWFSFNITSTDYLIMERKTLPQHLQALENCDVPVTLQSLINDMEDLGEVKLELSHHERDADGAWKCVKPLVFVLDELVDDQPEPVPTDGKKEKKRKKGTTITGKNFGAFTSISALKNATNVFLAWLDTSNTKGGKVIMPIRPVICLKHQMEVNNETVCLV</sequence>
<evidence type="ECO:0000313" key="1">
    <source>
        <dbReference type="EMBL" id="CAK9015311.1"/>
    </source>
</evidence>
<evidence type="ECO:0000313" key="2">
    <source>
        <dbReference type="Proteomes" id="UP001642484"/>
    </source>
</evidence>
<proteinExistence type="predicted"/>